<organism evidence="1 2">
    <name type="scientific">Paenibacillus phytohabitans</name>
    <dbReference type="NCBI Taxonomy" id="2654978"/>
    <lineage>
        <taxon>Bacteria</taxon>
        <taxon>Bacillati</taxon>
        <taxon>Bacillota</taxon>
        <taxon>Bacilli</taxon>
        <taxon>Bacillales</taxon>
        <taxon>Paenibacillaceae</taxon>
        <taxon>Paenibacillus</taxon>
    </lineage>
</organism>
<keyword evidence="2" id="KW-1185">Reference proteome</keyword>
<accession>A0ABX1YFL0</accession>
<comment type="caution">
    <text evidence="1">The sequence shown here is derived from an EMBL/GenBank/DDBJ whole genome shotgun (WGS) entry which is preliminary data.</text>
</comment>
<evidence type="ECO:0000313" key="1">
    <source>
        <dbReference type="EMBL" id="NOU78966.1"/>
    </source>
</evidence>
<proteinExistence type="predicted"/>
<protein>
    <recommendedName>
        <fullName evidence="3">Polyketide cyclase</fullName>
    </recommendedName>
</protein>
<evidence type="ECO:0008006" key="3">
    <source>
        <dbReference type="Google" id="ProtNLM"/>
    </source>
</evidence>
<dbReference type="Proteomes" id="UP000596857">
    <property type="component" value="Unassembled WGS sequence"/>
</dbReference>
<evidence type="ECO:0000313" key="2">
    <source>
        <dbReference type="Proteomes" id="UP000596857"/>
    </source>
</evidence>
<dbReference type="EMBL" id="WHOB01000021">
    <property type="protein sequence ID" value="NOU78966.1"/>
    <property type="molecule type" value="Genomic_DNA"/>
</dbReference>
<sequence>MRMTKKFKLQIAADKVDLYKWVTEMTPGEYESFSKGHKAMGSYFEEGEFYMVNVENMGNEMIVQHYQLKEHAEDHLRFYSDRTEAYIMRWIPAIVGVPWEMKITPIDRNSCEFSCTIGADFPSRLLAMAAWINGLGGFFMRQHLAGEGVKFAENIEMKFNKASTR</sequence>
<gene>
    <name evidence="1" type="ORF">GC101_08735</name>
</gene>
<reference evidence="1 2" key="1">
    <citation type="submission" date="2019-10" db="EMBL/GenBank/DDBJ databases">
        <title>Description of Paenibacillus terricola sp. nov.</title>
        <authorList>
            <person name="Carlier A."/>
            <person name="Qi S."/>
        </authorList>
    </citation>
    <scope>NUCLEOTIDE SEQUENCE [LARGE SCALE GENOMIC DNA]</scope>
    <source>
        <strain evidence="1 2">LMG 31459</strain>
    </source>
</reference>
<name>A0ABX1YFL0_9BACL</name>